<comment type="caution">
    <text evidence="4">The sequence shown here is derived from an EMBL/GenBank/DDBJ whole genome shotgun (WGS) entry which is preliminary data.</text>
</comment>
<evidence type="ECO:0000259" key="3">
    <source>
        <dbReference type="Pfam" id="PF01557"/>
    </source>
</evidence>
<dbReference type="SUPFAM" id="SSF56529">
    <property type="entry name" value="FAH"/>
    <property type="match status" value="1"/>
</dbReference>
<evidence type="ECO:0000256" key="2">
    <source>
        <dbReference type="ARBA" id="ARBA00022723"/>
    </source>
</evidence>
<dbReference type="RefSeq" id="WP_135839644.1">
    <property type="nucleotide sequence ID" value="NZ_SRRO01000001.1"/>
</dbReference>
<dbReference type="PANTHER" id="PTHR42796:SF4">
    <property type="entry name" value="FUMARYLACETOACETATE HYDROLASE DOMAIN-CONTAINING PROTEIN 2A"/>
    <property type="match status" value="1"/>
</dbReference>
<dbReference type="Pfam" id="PF01557">
    <property type="entry name" value="FAA_hydrolase"/>
    <property type="match status" value="1"/>
</dbReference>
<name>A0A4Z1BV58_9ACTN</name>
<keyword evidence="4" id="KW-0378">Hydrolase</keyword>
<dbReference type="InterPro" id="IPR036663">
    <property type="entry name" value="Fumarylacetoacetase_C_sf"/>
</dbReference>
<dbReference type="OrthoDB" id="9805307at2"/>
<evidence type="ECO:0000313" key="5">
    <source>
        <dbReference type="Proteomes" id="UP000297496"/>
    </source>
</evidence>
<evidence type="ECO:0000313" key="4">
    <source>
        <dbReference type="EMBL" id="TGN65141.1"/>
    </source>
</evidence>
<dbReference type="Proteomes" id="UP000297496">
    <property type="component" value="Unassembled WGS sequence"/>
</dbReference>
<accession>A0A4Z1BV58</accession>
<dbReference type="FunFam" id="3.90.850.10:FF:000002">
    <property type="entry name" value="2-hydroxyhepta-2,4-diene-1,7-dioate isomerase"/>
    <property type="match status" value="1"/>
</dbReference>
<dbReference type="Gene3D" id="3.90.850.10">
    <property type="entry name" value="Fumarylacetoacetase-like, C-terminal domain"/>
    <property type="match status" value="1"/>
</dbReference>
<protein>
    <submittedName>
        <fullName evidence="4">FAA hydrolase family protein</fullName>
    </submittedName>
</protein>
<reference evidence="4 5" key="1">
    <citation type="submission" date="2019-04" db="EMBL/GenBank/DDBJ databases">
        <title>Three New Species of Nocardioides, Nocardioides euryhalodurans sp. nov., Nocardioides seonyuensis sp. nov. and Nocardioides eburneoflavus sp. nov. Isolated from Soil.</title>
        <authorList>
            <person name="Roh S.G."/>
            <person name="Lee C."/>
            <person name="Kim M.-K."/>
            <person name="Kim S.B."/>
        </authorList>
    </citation>
    <scope>NUCLEOTIDE SEQUENCE [LARGE SCALE GENOMIC DNA]</scope>
    <source>
        <strain evidence="4 5">MMS17-SY213</strain>
    </source>
</reference>
<feature type="domain" description="Fumarylacetoacetase-like C-terminal" evidence="3">
    <location>
        <begin position="76"/>
        <end position="279"/>
    </location>
</feature>
<dbReference type="InterPro" id="IPR051121">
    <property type="entry name" value="FAH"/>
</dbReference>
<evidence type="ECO:0000256" key="1">
    <source>
        <dbReference type="ARBA" id="ARBA00010211"/>
    </source>
</evidence>
<dbReference type="PANTHER" id="PTHR42796">
    <property type="entry name" value="FUMARYLACETOACETATE HYDROLASE DOMAIN-CONTAINING PROTEIN 2A-RELATED"/>
    <property type="match status" value="1"/>
</dbReference>
<keyword evidence="5" id="KW-1185">Reference proteome</keyword>
<keyword evidence="2" id="KW-0479">Metal-binding</keyword>
<dbReference type="GO" id="GO:0046872">
    <property type="term" value="F:metal ion binding"/>
    <property type="evidence" value="ECO:0007669"/>
    <property type="project" value="UniProtKB-KW"/>
</dbReference>
<proteinExistence type="inferred from homology"/>
<dbReference type="GO" id="GO:0016853">
    <property type="term" value="F:isomerase activity"/>
    <property type="evidence" value="ECO:0007669"/>
    <property type="project" value="UniProtKB-ARBA"/>
</dbReference>
<dbReference type="EMBL" id="SRRO01000001">
    <property type="protein sequence ID" value="TGN65141.1"/>
    <property type="molecule type" value="Genomic_DNA"/>
</dbReference>
<dbReference type="InterPro" id="IPR011234">
    <property type="entry name" value="Fumarylacetoacetase-like_C"/>
</dbReference>
<dbReference type="GO" id="GO:0016787">
    <property type="term" value="F:hydrolase activity"/>
    <property type="evidence" value="ECO:0007669"/>
    <property type="project" value="UniProtKB-KW"/>
</dbReference>
<dbReference type="GO" id="GO:0019752">
    <property type="term" value="P:carboxylic acid metabolic process"/>
    <property type="evidence" value="ECO:0007669"/>
    <property type="project" value="UniProtKB-ARBA"/>
</dbReference>
<gene>
    <name evidence="4" type="ORF">EXE59_15105</name>
</gene>
<dbReference type="AlphaFoldDB" id="A0A4Z1BV58"/>
<organism evidence="4 5">
    <name type="scientific">Nocardioides eburneiflavus</name>
    <dbReference type="NCBI Taxonomy" id="2518372"/>
    <lineage>
        <taxon>Bacteria</taxon>
        <taxon>Bacillati</taxon>
        <taxon>Actinomycetota</taxon>
        <taxon>Actinomycetes</taxon>
        <taxon>Propionibacteriales</taxon>
        <taxon>Nocardioidaceae</taxon>
        <taxon>Nocardioides</taxon>
    </lineage>
</organism>
<comment type="similarity">
    <text evidence="1">Belongs to the FAH family.</text>
</comment>
<sequence>MRLVTFRRAEGGTAVGRIEGEGAADDQVVELQLPDASDVGQLLGQPGWRGVAEQAEGKRHRLGDLDLAPVVPSPSKVICVGLNYRAHILEMGRDLPDFPTLFAKFPETLTGPHDDIPAPPEDVALDWEAELTVVIGTQCRRVSESEAGDHIAGYTVANDISMRSWQFRTKEWLQGKMWEASTPVGPALVTADEWKPGPDVSTAVNGEQMQAATTGDLLFGPEALVSYISTMITLNPGDLILTGTPGGVGRARTPERYLVDGDLVETSIDGLGTLTNRVVAERPQSA</sequence>